<accession>A0A1K9YUJ4</accession>
<evidence type="ECO:0000313" key="9">
    <source>
        <dbReference type="Proteomes" id="UP000183794"/>
    </source>
</evidence>
<dbReference type="CDD" id="cd07185">
    <property type="entry name" value="OmpA_C-like"/>
    <property type="match status" value="1"/>
</dbReference>
<feature type="signal peptide" evidence="6">
    <location>
        <begin position="1"/>
        <end position="20"/>
    </location>
</feature>
<dbReference type="PROSITE" id="PS51257">
    <property type="entry name" value="PROKAR_LIPOPROTEIN"/>
    <property type="match status" value="1"/>
</dbReference>
<dbReference type="OrthoDB" id="9792521at2"/>
<proteinExistence type="predicted"/>
<evidence type="ECO:0000256" key="6">
    <source>
        <dbReference type="SAM" id="SignalP"/>
    </source>
</evidence>
<dbReference type="Pfam" id="PF00691">
    <property type="entry name" value="OmpA"/>
    <property type="match status" value="1"/>
</dbReference>
<dbReference type="AlphaFoldDB" id="A0A1K9YUJ4"/>
<name>A0A1K9YUJ4_9GAMM</name>
<evidence type="ECO:0000256" key="1">
    <source>
        <dbReference type="ARBA" id="ARBA00004442"/>
    </source>
</evidence>
<gene>
    <name evidence="8" type="ORF">NVI5450_0636</name>
</gene>
<dbReference type="PRINTS" id="PR01021">
    <property type="entry name" value="OMPADOMAIN"/>
</dbReference>
<dbReference type="InterPro" id="IPR006665">
    <property type="entry name" value="OmpA-like"/>
</dbReference>
<evidence type="ECO:0000256" key="2">
    <source>
        <dbReference type="ARBA" id="ARBA00023136"/>
    </source>
</evidence>
<reference evidence="8 9" key="1">
    <citation type="submission" date="2016-11" db="EMBL/GenBank/DDBJ databases">
        <authorList>
            <person name="Jaros S."/>
            <person name="Januszkiewicz K."/>
            <person name="Wedrychowicz H."/>
        </authorList>
    </citation>
    <scope>NUCLEOTIDE SEQUENCE [LARGE SCALE GENOMIC DNA]</scope>
    <source>
        <strain evidence="8">NVI 5450</strain>
    </source>
</reference>
<evidence type="ECO:0000256" key="5">
    <source>
        <dbReference type="SAM" id="MobiDB-lite"/>
    </source>
</evidence>
<evidence type="ECO:0000313" key="8">
    <source>
        <dbReference type="EMBL" id="SGY86552.1"/>
    </source>
</evidence>
<feature type="region of interest" description="Disordered" evidence="5">
    <location>
        <begin position="186"/>
        <end position="214"/>
    </location>
</feature>
<evidence type="ECO:0000256" key="3">
    <source>
        <dbReference type="ARBA" id="ARBA00023237"/>
    </source>
</evidence>
<dbReference type="Gene3D" id="3.30.1330.60">
    <property type="entry name" value="OmpA-like domain"/>
    <property type="match status" value="1"/>
</dbReference>
<dbReference type="SUPFAM" id="SSF103088">
    <property type="entry name" value="OmpA-like"/>
    <property type="match status" value="1"/>
</dbReference>
<dbReference type="RefSeq" id="WP_075517953.1">
    <property type="nucleotide sequence ID" value="NZ_FPLD01000021.1"/>
</dbReference>
<protein>
    <submittedName>
        <fullName evidence="8">Outer membrane protein</fullName>
    </submittedName>
</protein>
<dbReference type="PANTHER" id="PTHR30329:SF21">
    <property type="entry name" value="LIPOPROTEIN YIAD-RELATED"/>
    <property type="match status" value="1"/>
</dbReference>
<dbReference type="EMBL" id="FPLD01000021">
    <property type="protein sequence ID" value="SGY86552.1"/>
    <property type="molecule type" value="Genomic_DNA"/>
</dbReference>
<comment type="subcellular location">
    <subcellularLocation>
        <location evidence="1">Cell outer membrane</location>
    </subcellularLocation>
</comment>
<feature type="chain" id="PRO_5012634258" evidence="6">
    <location>
        <begin position="21"/>
        <end position="214"/>
    </location>
</feature>
<dbReference type="InterPro" id="IPR006664">
    <property type="entry name" value="OMP_bac"/>
</dbReference>
<dbReference type="InterPro" id="IPR050330">
    <property type="entry name" value="Bact_OuterMem_StrucFunc"/>
</dbReference>
<keyword evidence="6" id="KW-0732">Signal</keyword>
<dbReference type="InterPro" id="IPR036737">
    <property type="entry name" value="OmpA-like_sf"/>
</dbReference>
<dbReference type="Proteomes" id="UP000183794">
    <property type="component" value="Unassembled WGS sequence"/>
</dbReference>
<evidence type="ECO:0000256" key="4">
    <source>
        <dbReference type="PROSITE-ProRule" id="PRU00473"/>
    </source>
</evidence>
<dbReference type="GO" id="GO:0009279">
    <property type="term" value="C:cell outer membrane"/>
    <property type="evidence" value="ECO:0007669"/>
    <property type="project" value="UniProtKB-SubCell"/>
</dbReference>
<keyword evidence="3" id="KW-0998">Cell outer membrane</keyword>
<sequence>MKSKIVLSLLILSACTSAYAKAMKQSEFISYCSGEQLEYQLGVHIGEVNTVHEKQGQMMLVKASGETDYVLKRMKESFRDSGLKEACAEYLYRNSGLNFIEGSGDIFARVNFSFDDDKLTGESRHILNELASSLKDSNTGLQLTGHTDSIGRDIYNYELGIQRSESVKTYLIENSVNSQGILLDSKGEKKPEFNNDTSEGREKNRRVDIELTEL</sequence>
<evidence type="ECO:0000259" key="7">
    <source>
        <dbReference type="PROSITE" id="PS51123"/>
    </source>
</evidence>
<dbReference type="PROSITE" id="PS51123">
    <property type="entry name" value="OMPA_2"/>
    <property type="match status" value="1"/>
</dbReference>
<dbReference type="PANTHER" id="PTHR30329">
    <property type="entry name" value="STATOR ELEMENT OF FLAGELLAR MOTOR COMPLEX"/>
    <property type="match status" value="1"/>
</dbReference>
<organism evidence="8 9">
    <name type="scientific">Moritella viscosa</name>
    <dbReference type="NCBI Taxonomy" id="80854"/>
    <lineage>
        <taxon>Bacteria</taxon>
        <taxon>Pseudomonadati</taxon>
        <taxon>Pseudomonadota</taxon>
        <taxon>Gammaproteobacteria</taxon>
        <taxon>Alteromonadales</taxon>
        <taxon>Moritellaceae</taxon>
        <taxon>Moritella</taxon>
    </lineage>
</organism>
<keyword evidence="2 4" id="KW-0472">Membrane</keyword>
<feature type="domain" description="OmpA-like" evidence="7">
    <location>
        <begin position="99"/>
        <end position="214"/>
    </location>
</feature>